<evidence type="ECO:0000313" key="2">
    <source>
        <dbReference type="Proteomes" id="UP000016860"/>
    </source>
</evidence>
<protein>
    <submittedName>
        <fullName evidence="1">Uncharacterized protein</fullName>
    </submittedName>
</protein>
<dbReference type="Proteomes" id="UP000016860">
    <property type="component" value="Unassembled WGS sequence"/>
</dbReference>
<reference evidence="1 2" key="1">
    <citation type="journal article" date="2013" name="Genome Announc.">
        <title>Draft Genome Sequence of the Cellulolytic Bacterium Clostridium papyrosolvens C7 (ATCC 700395).</title>
        <authorList>
            <person name="Zepeda V."/>
            <person name="Dassa B."/>
            <person name="Borovok I."/>
            <person name="Lamed R."/>
            <person name="Bayer E.A."/>
            <person name="Cate J.H."/>
        </authorList>
    </citation>
    <scope>NUCLEOTIDE SEQUENCE [LARGE SCALE GENOMIC DNA]</scope>
    <source>
        <strain evidence="1 2">C7</strain>
    </source>
</reference>
<dbReference type="AlphaFoldDB" id="U4R0I4"/>
<evidence type="ECO:0000313" key="1">
    <source>
        <dbReference type="EMBL" id="EPR11622.1"/>
    </source>
</evidence>
<accession>U4R0I4</accession>
<dbReference type="OrthoDB" id="366288at2"/>
<dbReference type="InterPro" id="IPR011749">
    <property type="entry name" value="CHP02243"/>
</dbReference>
<proteinExistence type="predicted"/>
<comment type="caution">
    <text evidence="1">The sequence shown here is derived from an EMBL/GenBank/DDBJ whole genome shotgun (WGS) entry which is preliminary data.</text>
</comment>
<dbReference type="NCBIfam" id="TIGR02243">
    <property type="entry name" value="putative baseplate assembly protein"/>
    <property type="match status" value="1"/>
</dbReference>
<sequence>MTDMIPKIDNRSQQDLVSEIRRLILYYCPEFGSIDDIAADKELDALVNIFSNMMGHVNYSLNQALDKNFTAFLNLIGVSPTSPIPSKAPLVFKLKDDWDKDGFIPAGAKISAQPENKDEVVFETQNDLTVIRPGLIKAVSIDPAEDRWSNLDFLLAENNGIEAELFRGESPIIHRIYIGHSKLFSIEDAVVNVRLLLNGDSSDKYSLQWYYFDDKGDPQPLKLENGGRQTPLQTGGISFSGITGISQKEISGYKKDNSFSCWKNHWIYAELKSALRDTNLLPDVEDIKISVDTLGSGIAPGIAVFNYAPIDLTKDFYPFGERPTFNDTFYFACKEAFSKKDADITLGINLSDAKSTPDTKNILLAWEYWNGAKWNGFAKIGMSDKSGSSTCIKEGLIYSDTTYALTKSGKIKFKCPEIQSHSINGEENYWIRVRIIGGNYGEDGRVSYVPKPVLLNNNEQITVTEAEYIEPTFIPPSIKELLVDYTYSSPEVFPENVITENNFIMGEKTKECLSTGKTFKLFASCTDSEPALYLGFNRDISNLPVSLFFPLTGDQKGKKPVVAWEYSNGRKWLALSVNDAVRDFTRREIQQLVIPGDIEKIPLFGSDMFWVRARLESANQIDGDYIVYPRLNAIYSNAVWASNSNTIQNEILGSSNGEPNQTFQFSRTPVLNGQVVRVKEILGQADAIIWEEVQTFSLSEPDSRHYMLDNNSGVITFGDGNNGMIPPAGKENIQCDYKYGGGSCGNVEADTIKKLWDSYPGIDLATNPVAADGGFDQEEVEETKKRGPHTLKSMDRGITCEDVEWLVREAAPQIALVKCFPTMDQNLDFCPGKATVIVVPDYDAPKPTPSQELLNEIEKHLTQRIPTVLNNPDSPRLDIIGPDYIRIGIEASVKYTKPESAKIIEGNIIENLREFLNPLRGGQEKTGWTLGKNLYISEVCSVIKNTPGVDYITDISVKASVQCYTLNIELLKEVPFRPAITYPSYCAVKSKDNRIIFALAQKLEANKDVRTLLVKGFREGDRIMLTCVNCPSKELIVESVEGDTLQCRTFDGEPLEADYPVGSDIEAEATPDLFIRSFILNEIKAQSETFYIKIAVPEARDVVFLSRNDEYVNTTPLKISEVLEGDVFLEEDELVYSGEHFINKKSEIKFPYLLNRDTNVIHDSINPAEECSIGELLKEDRRYLEKISDEPKGAKCDHCFPNKD</sequence>
<dbReference type="STRING" id="1330534.L323_11490"/>
<dbReference type="EMBL" id="ATAY01000035">
    <property type="protein sequence ID" value="EPR11622.1"/>
    <property type="molecule type" value="Genomic_DNA"/>
</dbReference>
<name>U4R0I4_9FIRM</name>
<dbReference type="PATRIC" id="fig|1330534.3.peg.2290"/>
<gene>
    <name evidence="1" type="ORF">L323_11490</name>
</gene>
<organism evidence="1 2">
    <name type="scientific">Ruminiclostridium papyrosolvens C7</name>
    <dbReference type="NCBI Taxonomy" id="1330534"/>
    <lineage>
        <taxon>Bacteria</taxon>
        <taxon>Bacillati</taxon>
        <taxon>Bacillota</taxon>
        <taxon>Clostridia</taxon>
        <taxon>Eubacteriales</taxon>
        <taxon>Oscillospiraceae</taxon>
        <taxon>Ruminiclostridium</taxon>
    </lineage>
</organism>